<keyword evidence="2" id="KW-0378">Hydrolase</keyword>
<dbReference type="Proteomes" id="UP000199301">
    <property type="component" value="Unassembled WGS sequence"/>
</dbReference>
<dbReference type="InterPro" id="IPR006328">
    <property type="entry name" value="2-HAD"/>
</dbReference>
<protein>
    <submittedName>
        <fullName evidence="3">2-haloacid dehalogenase</fullName>
    </submittedName>
</protein>
<sequence length="224" mass="24574">MSTRQRAVAFDVLETLLNIEPLRERLDGIGQPEQLLQPWFMRFQRDSMALSLSGDFGSFHEVARQALRTDTEHTASEADIDHVLEGFAELPAHSDAEPALRRLSESGVRVGCLTVGNPDATARFLESAGLARHVDRVVTAEQAGVWKPAPSIYRVAAHRLGVAPHDMALVAVHAWDCHGAKRAGCRAGWCSRLEGEYGEVFTPADATADDLVTLADRLLELPER</sequence>
<dbReference type="AlphaFoldDB" id="A0A1H1ER45"/>
<dbReference type="RefSeq" id="WP_092524274.1">
    <property type="nucleotide sequence ID" value="NZ_FNKO01000002.1"/>
</dbReference>
<dbReference type="InterPro" id="IPR051540">
    <property type="entry name" value="S-2-haloacid_dehalogenase"/>
</dbReference>
<evidence type="ECO:0000313" key="3">
    <source>
        <dbReference type="EMBL" id="SDQ90596.1"/>
    </source>
</evidence>
<accession>A0A1H1ER45</accession>
<dbReference type="SFLD" id="SFLDS00003">
    <property type="entry name" value="Haloacid_Dehalogenase"/>
    <property type="match status" value="1"/>
</dbReference>
<dbReference type="InterPro" id="IPR006439">
    <property type="entry name" value="HAD-SF_hydro_IA"/>
</dbReference>
<dbReference type="STRING" id="995062.SAMN04489718_2630"/>
<dbReference type="InterPro" id="IPR023214">
    <property type="entry name" value="HAD_sf"/>
</dbReference>
<gene>
    <name evidence="3" type="ORF">SAMN04489718_2630</name>
</gene>
<dbReference type="SUPFAM" id="SSF56784">
    <property type="entry name" value="HAD-like"/>
    <property type="match status" value="1"/>
</dbReference>
<keyword evidence="4" id="KW-1185">Reference proteome</keyword>
<reference evidence="4" key="1">
    <citation type="submission" date="2016-10" db="EMBL/GenBank/DDBJ databases">
        <authorList>
            <person name="Varghese N."/>
            <person name="Submissions S."/>
        </authorList>
    </citation>
    <scope>NUCLEOTIDE SEQUENCE [LARGE SCALE GENOMIC DNA]</scope>
    <source>
        <strain evidence="4">DSM 45459</strain>
    </source>
</reference>
<dbReference type="PANTHER" id="PTHR43316">
    <property type="entry name" value="HYDROLASE, HALOACID DELAHOGENASE-RELATED"/>
    <property type="match status" value="1"/>
</dbReference>
<proteinExistence type="inferred from homology"/>
<dbReference type="EMBL" id="FNKO01000002">
    <property type="protein sequence ID" value="SDQ90596.1"/>
    <property type="molecule type" value="Genomic_DNA"/>
</dbReference>
<dbReference type="SFLD" id="SFLDG01129">
    <property type="entry name" value="C1.5:_HAD__Beta-PGM__Phosphata"/>
    <property type="match status" value="1"/>
</dbReference>
<dbReference type="Gene3D" id="3.40.50.1000">
    <property type="entry name" value="HAD superfamily/HAD-like"/>
    <property type="match status" value="1"/>
</dbReference>
<name>A0A1H1ER45_9ACTN</name>
<evidence type="ECO:0000256" key="2">
    <source>
        <dbReference type="ARBA" id="ARBA00022801"/>
    </source>
</evidence>
<dbReference type="InterPro" id="IPR023198">
    <property type="entry name" value="PGP-like_dom2"/>
</dbReference>
<dbReference type="PRINTS" id="PR00413">
    <property type="entry name" value="HADHALOGNASE"/>
</dbReference>
<evidence type="ECO:0000313" key="4">
    <source>
        <dbReference type="Proteomes" id="UP000199301"/>
    </source>
</evidence>
<dbReference type="PANTHER" id="PTHR43316:SF3">
    <property type="entry name" value="HALOACID DEHALOGENASE, TYPE II (AFU_ORTHOLOGUE AFUA_2G07750)-RELATED"/>
    <property type="match status" value="1"/>
</dbReference>
<dbReference type="NCBIfam" id="TIGR01493">
    <property type="entry name" value="HAD-SF-IA-v2"/>
    <property type="match status" value="1"/>
</dbReference>
<organism evidence="3 4">
    <name type="scientific">Actinopolyspora saharensis</name>
    <dbReference type="NCBI Taxonomy" id="995062"/>
    <lineage>
        <taxon>Bacteria</taxon>
        <taxon>Bacillati</taxon>
        <taxon>Actinomycetota</taxon>
        <taxon>Actinomycetes</taxon>
        <taxon>Actinopolysporales</taxon>
        <taxon>Actinopolysporaceae</taxon>
        <taxon>Actinopolyspora</taxon>
    </lineage>
</organism>
<dbReference type="OrthoDB" id="3774052at2"/>
<dbReference type="NCBIfam" id="TIGR01428">
    <property type="entry name" value="HAD_type_II"/>
    <property type="match status" value="1"/>
</dbReference>
<evidence type="ECO:0000256" key="1">
    <source>
        <dbReference type="ARBA" id="ARBA00008106"/>
    </source>
</evidence>
<comment type="similarity">
    <text evidence="1">Belongs to the HAD-like hydrolase superfamily. S-2-haloalkanoic acid dehalogenase family.</text>
</comment>
<dbReference type="InterPro" id="IPR036412">
    <property type="entry name" value="HAD-like_sf"/>
</dbReference>
<dbReference type="GO" id="GO:0019120">
    <property type="term" value="F:hydrolase activity, acting on acid halide bonds, in C-halide compounds"/>
    <property type="evidence" value="ECO:0007669"/>
    <property type="project" value="InterPro"/>
</dbReference>
<dbReference type="Gene3D" id="1.10.150.240">
    <property type="entry name" value="Putative phosphatase, domain 2"/>
    <property type="match status" value="1"/>
</dbReference>
<dbReference type="Pfam" id="PF00702">
    <property type="entry name" value="Hydrolase"/>
    <property type="match status" value="1"/>
</dbReference>